<keyword evidence="4" id="KW-1185">Reference proteome</keyword>
<feature type="chain" id="PRO_5040294924" description="Tetratricopeptide repeat protein 17" evidence="2">
    <location>
        <begin position="21"/>
        <end position="1128"/>
    </location>
</feature>
<dbReference type="GO" id="GO:0015629">
    <property type="term" value="C:actin cytoskeleton"/>
    <property type="evidence" value="ECO:0007669"/>
    <property type="project" value="TreeGrafter"/>
</dbReference>
<dbReference type="PANTHER" id="PTHR16091">
    <property type="entry name" value="TTC17 PROTEIN"/>
    <property type="match status" value="1"/>
</dbReference>
<feature type="repeat" description="TPR" evidence="1">
    <location>
        <begin position="272"/>
        <end position="305"/>
    </location>
</feature>
<dbReference type="InterPro" id="IPR019734">
    <property type="entry name" value="TPR_rpt"/>
</dbReference>
<dbReference type="EMBL" id="OU892287">
    <property type="protein sequence ID" value="CAG9761949.1"/>
    <property type="molecule type" value="Genomic_DNA"/>
</dbReference>
<dbReference type="InterPro" id="IPR011990">
    <property type="entry name" value="TPR-like_helical_dom_sf"/>
</dbReference>
<evidence type="ECO:0000256" key="2">
    <source>
        <dbReference type="SAM" id="SignalP"/>
    </source>
</evidence>
<accession>A0A9N9MF85</accession>
<keyword evidence="2" id="KW-0732">Signal</keyword>
<proteinExistence type="predicted"/>
<dbReference type="InterPro" id="IPR052630">
    <property type="entry name" value="TTC17"/>
</dbReference>
<dbReference type="GO" id="GO:0005737">
    <property type="term" value="C:cytoplasm"/>
    <property type="evidence" value="ECO:0007669"/>
    <property type="project" value="TreeGrafter"/>
</dbReference>
<dbReference type="PANTHER" id="PTHR16091:SF1">
    <property type="entry name" value="TETRATRICOPEPTIDE REPEAT PROTEIN 17"/>
    <property type="match status" value="1"/>
</dbReference>
<evidence type="ECO:0000313" key="4">
    <source>
        <dbReference type="Proteomes" id="UP001152799"/>
    </source>
</evidence>
<keyword evidence="1" id="KW-0802">TPR repeat</keyword>
<dbReference type="Proteomes" id="UP001152799">
    <property type="component" value="Chromosome 11"/>
</dbReference>
<dbReference type="SUPFAM" id="SSF48452">
    <property type="entry name" value="TPR-like"/>
    <property type="match status" value="1"/>
</dbReference>
<reference evidence="3" key="1">
    <citation type="submission" date="2022-01" db="EMBL/GenBank/DDBJ databases">
        <authorList>
            <person name="King R."/>
        </authorList>
    </citation>
    <scope>NUCLEOTIDE SEQUENCE</scope>
</reference>
<sequence>MIKRVLFIYLFFSSFRHLDAVNHWIVTQSGKIQAFLESPFDLRKPDDLLALLDQESRKNSINDLYEDLVSRKNMIEKKWIDIEKNSNVGSRVTTEDVDCVAADKLFSDLDLYNNIAINGTERGISIPVPRKINMDKFKDTEELKVPVCMQLTSAKWSESFVNKTNLILKPEEALKKTFLPMKSLEHFGYFIVKSLKENSTSWVHYNLASFYWRIKGEGDKAIDCLKLAIQFVTGNFQDIPLHNLAGILHQSHHSKEAIQILNSAIKFAPEEPKHYFAMGNIYAAMRDFNNSITNYEKFLEFEPHNRDAASNRHAVLCYHKLEIALTTFQNDLQNILSELHDYHSIQQQWLRLQERLMWETASFDYQYDPLSPDILDSPKKVQRCIKKTSGGKPVISCDFYEKASEVDKLNLHSLFQIVESEKQKLSVAHLFEDFNFNRAKLKDEPTKIGYPKFPTSMSTKDNQYFDVTGWPKKEECLEWNLPLDDRDDLDLPVFLPPENKGYLLKKSITEDLKLADGSQHDLPWYPPVCEGDNVNGEKFIPITEKYLLDTELKATTHLKKEFLRYVNEGNADEHEIGQRIVSAMEKKTAPKWVLATLASLYWRVRGNVRKTLDCLDMAFQSAPKDDTDVVLVSLGSTSYLLGLKEQALKFATLAFKINYVEPSTNFLLALLHYENNNPLLAIYYLKNTMRVDPKFYDGLAEKLLKIWSCRIKLGAGPKFIKPTIESKLHCPQSASFKGEAIVCDEDRTNCKKENMQCFKTQKQIVIDSTGVRTSESYEQCKDEAVQSLGQQIMASLVAAETTDDEYFIKERERLRDAKDGFYYPHIHHHVHMGLSLGAEHFLKEYNKVGDFYVSLDINESPDQEQRLHIYDKYGTYTLSNSVCEYGNPMVPFKYSELWDFIEENMIDVSSYIKHTKTKTSKESPKPNCMQVLNPHMPYGLNELTLKVLALKLPNSYDKDLTELLQLVCGNRKLNTRELGAKIAKALALDETNWQLLMASAIYWIVYGNTEQAAVCIRGAITKVSPAELDIPLMFLSHLLGNVGLPEEAIKLAHLALSQNPTNLWNHFKVAENYIKLGKFEEAVPYLRASLLIDDKFDPARTRLKEVLCKLLFEDGYNQGRVAAKIVDN</sequence>
<dbReference type="GO" id="GO:0030041">
    <property type="term" value="P:actin filament polymerization"/>
    <property type="evidence" value="ECO:0007669"/>
    <property type="project" value="TreeGrafter"/>
</dbReference>
<dbReference type="PROSITE" id="PS50005">
    <property type="entry name" value="TPR"/>
    <property type="match status" value="1"/>
</dbReference>
<gene>
    <name evidence="3" type="ORF">CEUTPL_LOCUS2639</name>
</gene>
<dbReference type="OrthoDB" id="2115703at2759"/>
<dbReference type="Gene3D" id="1.25.40.10">
    <property type="entry name" value="Tetratricopeptide repeat domain"/>
    <property type="match status" value="3"/>
</dbReference>
<evidence type="ECO:0000313" key="3">
    <source>
        <dbReference type="EMBL" id="CAG9761949.1"/>
    </source>
</evidence>
<dbReference type="AlphaFoldDB" id="A0A9N9MF85"/>
<organism evidence="3 4">
    <name type="scientific">Ceutorhynchus assimilis</name>
    <name type="common">cabbage seed weevil</name>
    <dbReference type="NCBI Taxonomy" id="467358"/>
    <lineage>
        <taxon>Eukaryota</taxon>
        <taxon>Metazoa</taxon>
        <taxon>Ecdysozoa</taxon>
        <taxon>Arthropoda</taxon>
        <taxon>Hexapoda</taxon>
        <taxon>Insecta</taxon>
        <taxon>Pterygota</taxon>
        <taxon>Neoptera</taxon>
        <taxon>Endopterygota</taxon>
        <taxon>Coleoptera</taxon>
        <taxon>Polyphaga</taxon>
        <taxon>Cucujiformia</taxon>
        <taxon>Curculionidae</taxon>
        <taxon>Ceutorhynchinae</taxon>
        <taxon>Ceutorhynchus</taxon>
    </lineage>
</organism>
<feature type="signal peptide" evidence="2">
    <location>
        <begin position="1"/>
        <end position="20"/>
    </location>
</feature>
<protein>
    <recommendedName>
        <fullName evidence="5">Tetratricopeptide repeat protein 17</fullName>
    </recommendedName>
</protein>
<evidence type="ECO:0000256" key="1">
    <source>
        <dbReference type="PROSITE-ProRule" id="PRU00339"/>
    </source>
</evidence>
<dbReference type="SMART" id="SM00028">
    <property type="entry name" value="TPR"/>
    <property type="match status" value="6"/>
</dbReference>
<name>A0A9N9MF85_9CUCU</name>
<dbReference type="Pfam" id="PF13181">
    <property type="entry name" value="TPR_8"/>
    <property type="match status" value="2"/>
</dbReference>
<evidence type="ECO:0008006" key="5">
    <source>
        <dbReference type="Google" id="ProtNLM"/>
    </source>
</evidence>